<dbReference type="Gene3D" id="3.30.2290.10">
    <property type="entry name" value="PmbA/TldD superfamily"/>
    <property type="match status" value="1"/>
</dbReference>
<gene>
    <name evidence="6" type="ORF">FRZ61_07550</name>
</gene>
<feature type="compositionally biased region" description="Low complexity" evidence="2">
    <location>
        <begin position="79"/>
        <end position="121"/>
    </location>
</feature>
<dbReference type="GO" id="GO:0008237">
    <property type="term" value="F:metallopeptidase activity"/>
    <property type="evidence" value="ECO:0007669"/>
    <property type="project" value="InterPro"/>
</dbReference>
<evidence type="ECO:0000259" key="5">
    <source>
        <dbReference type="Pfam" id="PF19290"/>
    </source>
</evidence>
<dbReference type="InterPro" id="IPR047657">
    <property type="entry name" value="PmbA"/>
</dbReference>
<evidence type="ECO:0000313" key="7">
    <source>
        <dbReference type="Proteomes" id="UP000325797"/>
    </source>
</evidence>
<dbReference type="Pfam" id="PF19290">
    <property type="entry name" value="PmbA_TldD_2nd"/>
    <property type="match status" value="1"/>
</dbReference>
<dbReference type="InterPro" id="IPR002510">
    <property type="entry name" value="Metalloprtase-TldD/E_N"/>
</dbReference>
<dbReference type="Pfam" id="PF19289">
    <property type="entry name" value="PmbA_TldD_3rd"/>
    <property type="match status" value="1"/>
</dbReference>
<evidence type="ECO:0000313" key="6">
    <source>
        <dbReference type="EMBL" id="QEX20835.1"/>
    </source>
</evidence>
<dbReference type="EMBL" id="CP042582">
    <property type="protein sequence ID" value="QEX20835.1"/>
    <property type="molecule type" value="Genomic_DNA"/>
</dbReference>
<feature type="region of interest" description="Disordered" evidence="2">
    <location>
        <begin position="1"/>
        <end position="163"/>
    </location>
</feature>
<evidence type="ECO:0000259" key="3">
    <source>
        <dbReference type="Pfam" id="PF01523"/>
    </source>
</evidence>
<proteinExistence type="inferred from homology"/>
<keyword evidence="7" id="KW-1185">Reference proteome</keyword>
<feature type="compositionally biased region" description="Basic residues" evidence="2">
    <location>
        <begin position="1"/>
        <end position="46"/>
    </location>
</feature>
<reference evidence="6 7" key="1">
    <citation type="submission" date="2019-08" db="EMBL/GenBank/DDBJ databases">
        <title>Hyperibacter terrae gen. nov., sp. nov. and Hyperibacter viscosus sp. nov., two new members in the family Rhodospirillaceae isolated from the rhizosphere of Hypericum perforatum.</title>
        <authorList>
            <person name="Noviana Z."/>
        </authorList>
    </citation>
    <scope>NUCLEOTIDE SEQUENCE [LARGE SCALE GENOMIC DNA]</scope>
    <source>
        <strain evidence="6 7">R5959</strain>
    </source>
</reference>
<dbReference type="PANTHER" id="PTHR43421:SF1">
    <property type="entry name" value="METALLOPROTEASE PMBA"/>
    <property type="match status" value="1"/>
</dbReference>
<dbReference type="GO" id="GO:0005829">
    <property type="term" value="C:cytosol"/>
    <property type="evidence" value="ECO:0007669"/>
    <property type="project" value="TreeGrafter"/>
</dbReference>
<feature type="domain" description="Metalloprotease TldD/E central" evidence="5">
    <location>
        <begin position="278"/>
        <end position="383"/>
    </location>
</feature>
<dbReference type="KEGG" id="hadh:FRZ61_07550"/>
<dbReference type="AlphaFoldDB" id="A0A5J6MVR9"/>
<feature type="region of interest" description="Disordered" evidence="2">
    <location>
        <begin position="488"/>
        <end position="510"/>
    </location>
</feature>
<organism evidence="6 7">
    <name type="scientific">Hypericibacter adhaerens</name>
    <dbReference type="NCBI Taxonomy" id="2602016"/>
    <lineage>
        <taxon>Bacteria</taxon>
        <taxon>Pseudomonadati</taxon>
        <taxon>Pseudomonadota</taxon>
        <taxon>Alphaproteobacteria</taxon>
        <taxon>Rhodospirillales</taxon>
        <taxon>Dongiaceae</taxon>
        <taxon>Hypericibacter</taxon>
    </lineage>
</organism>
<evidence type="ECO:0000259" key="4">
    <source>
        <dbReference type="Pfam" id="PF19289"/>
    </source>
</evidence>
<feature type="compositionally biased region" description="Basic residues" evidence="2">
    <location>
        <begin position="54"/>
        <end position="78"/>
    </location>
</feature>
<dbReference type="InterPro" id="IPR045569">
    <property type="entry name" value="Metalloprtase-TldD/E_C"/>
</dbReference>
<comment type="similarity">
    <text evidence="1">Belongs to the peptidase U62 family.</text>
</comment>
<dbReference type="Proteomes" id="UP000325797">
    <property type="component" value="Chromosome"/>
</dbReference>
<dbReference type="GO" id="GO:0006508">
    <property type="term" value="P:proteolysis"/>
    <property type="evidence" value="ECO:0007669"/>
    <property type="project" value="InterPro"/>
</dbReference>
<dbReference type="SUPFAM" id="SSF111283">
    <property type="entry name" value="Putative modulator of DNA gyrase, PmbA/TldD"/>
    <property type="match status" value="1"/>
</dbReference>
<evidence type="ECO:0000256" key="2">
    <source>
        <dbReference type="SAM" id="MobiDB-lite"/>
    </source>
</evidence>
<sequence length="607" mass="63811">MAARKTSARKSRAKTAKPKKKSAAKKKTSAKSKPAGKKAAVKKKTVRQPAAKKAAAKKKGAAKKAPAAKRPPKAKAAPKTKTAPKPQTASKAKTAPKAKVASQAGAASAPAPRRLPSAKRSPQGREAAARKAMHRPLPREAASPRPAPKAPAKTKPSAAAAPSQAGDLNILADLIADAKRAGADAADALLVRGTSLSQAMRLGNPEKLERSEGQDLGLRVLIGKRQAIVSTSDLNPALLKDLVERAVAMARSVPEDPFIGLAGPDEIAQGWVSLDMADPTEPDPVWLLDFAKAAEESARAVKGVTNSEGAEASWGRSQVSLVASNGFAGGYVTSRFGLGVSVLAGEGTAMERDDDFTSAVYRADLKDPVEIGRNAGERAVRRLNPRKAETARLPVVFETRTANSLVGHLVGAINGSAIARGTSFLKDKMGTPVLHKGLDIVDDPLRRRGLRSRPFDGEGIAAQQRKLVEDGVLKSWVLDLRSARQLKLKSTGHGSRGTSSPPSPSATNIYLTPGQRTPGEIVGDINKGFYVTDLMGFGVNGLTGDYSRGAAGFWIEKGEIAYPVSEVTIAGNLKDMFLKLEPANDLEFKYGTDAPTTRVDGMTIAGK</sequence>
<feature type="domain" description="Metalloprotease TldD/E N-terminal" evidence="3">
    <location>
        <begin position="186"/>
        <end position="250"/>
    </location>
</feature>
<feature type="compositionally biased region" description="Low complexity" evidence="2">
    <location>
        <begin position="139"/>
        <end position="163"/>
    </location>
</feature>
<name>A0A5J6MVR9_9PROT</name>
<accession>A0A5J6MVR9</accession>
<dbReference type="PANTHER" id="PTHR43421">
    <property type="entry name" value="METALLOPROTEASE PMBA"/>
    <property type="match status" value="1"/>
</dbReference>
<evidence type="ECO:0000256" key="1">
    <source>
        <dbReference type="ARBA" id="ARBA00005836"/>
    </source>
</evidence>
<dbReference type="InterPro" id="IPR035068">
    <property type="entry name" value="TldD/PmbA_N"/>
</dbReference>
<dbReference type="Pfam" id="PF01523">
    <property type="entry name" value="PmbA_TldD_1st"/>
    <property type="match status" value="1"/>
</dbReference>
<feature type="compositionally biased region" description="Low complexity" evidence="2">
    <location>
        <begin position="491"/>
        <end position="500"/>
    </location>
</feature>
<feature type="domain" description="Metalloprotease TldD/E C-terminal" evidence="4">
    <location>
        <begin position="391"/>
        <end position="606"/>
    </location>
</feature>
<evidence type="ECO:0008006" key="8">
    <source>
        <dbReference type="Google" id="ProtNLM"/>
    </source>
</evidence>
<dbReference type="InterPro" id="IPR045570">
    <property type="entry name" value="Metalloprtase-TldD/E_cen_dom"/>
</dbReference>
<protein>
    <recommendedName>
        <fullName evidence="8">Modulator protein</fullName>
    </recommendedName>
</protein>
<dbReference type="InterPro" id="IPR036059">
    <property type="entry name" value="TldD/PmbA_sf"/>
</dbReference>